<organism evidence="5 6">
    <name type="scientific">Babjeviella inositovora NRRL Y-12698</name>
    <dbReference type="NCBI Taxonomy" id="984486"/>
    <lineage>
        <taxon>Eukaryota</taxon>
        <taxon>Fungi</taxon>
        <taxon>Dikarya</taxon>
        <taxon>Ascomycota</taxon>
        <taxon>Saccharomycotina</taxon>
        <taxon>Pichiomycetes</taxon>
        <taxon>Serinales incertae sedis</taxon>
        <taxon>Babjeviella</taxon>
    </lineage>
</organism>
<name>A0A1E3QP02_9ASCO</name>
<dbReference type="OrthoDB" id="329563at2759"/>
<evidence type="ECO:0000313" key="5">
    <source>
        <dbReference type="EMBL" id="ODQ79436.1"/>
    </source>
</evidence>
<dbReference type="InterPro" id="IPR011990">
    <property type="entry name" value="TPR-like_helical_dom_sf"/>
</dbReference>
<accession>A0A1E3QP02</accession>
<keyword evidence="6" id="KW-1185">Reference proteome</keyword>
<feature type="repeat" description="TPR" evidence="3">
    <location>
        <begin position="473"/>
        <end position="506"/>
    </location>
</feature>
<reference evidence="6" key="1">
    <citation type="submission" date="2016-05" db="EMBL/GenBank/DDBJ databases">
        <title>Comparative genomics of biotechnologically important yeasts.</title>
        <authorList>
            <consortium name="DOE Joint Genome Institute"/>
            <person name="Riley R."/>
            <person name="Haridas S."/>
            <person name="Wolfe K.H."/>
            <person name="Lopes M.R."/>
            <person name="Hittinger C.T."/>
            <person name="Goker M."/>
            <person name="Salamov A."/>
            <person name="Wisecaver J."/>
            <person name="Long T.M."/>
            <person name="Aerts A.L."/>
            <person name="Barry K."/>
            <person name="Choi C."/>
            <person name="Clum A."/>
            <person name="Coughlan A.Y."/>
            <person name="Deshpande S."/>
            <person name="Douglass A.P."/>
            <person name="Hanson S.J."/>
            <person name="Klenk H.-P."/>
            <person name="Labutti K."/>
            <person name="Lapidus A."/>
            <person name="Lindquist E."/>
            <person name="Lipzen A."/>
            <person name="Meier-Kolthoff J.P."/>
            <person name="Ohm R.A."/>
            <person name="Otillar R.P."/>
            <person name="Pangilinan J."/>
            <person name="Peng Y."/>
            <person name="Rokas A."/>
            <person name="Rosa C.A."/>
            <person name="Scheuner C."/>
            <person name="Sibirny A.A."/>
            <person name="Slot J.C."/>
            <person name="Stielow J.B."/>
            <person name="Sun H."/>
            <person name="Kurtzman C.P."/>
            <person name="Blackwell M."/>
            <person name="Grigoriev I.V."/>
            <person name="Jeffries T.W."/>
        </authorList>
    </citation>
    <scope>NUCLEOTIDE SEQUENCE [LARGE SCALE GENOMIC DNA]</scope>
    <source>
        <strain evidence="6">NRRL Y-12698</strain>
    </source>
</reference>
<dbReference type="Proteomes" id="UP000094336">
    <property type="component" value="Unassembled WGS sequence"/>
</dbReference>
<dbReference type="PROSITE" id="PS50293">
    <property type="entry name" value="TPR_REGION"/>
    <property type="match status" value="1"/>
</dbReference>
<dbReference type="PROSITE" id="PS50005">
    <property type="entry name" value="TPR"/>
    <property type="match status" value="5"/>
</dbReference>
<feature type="repeat" description="TPR" evidence="3">
    <location>
        <begin position="575"/>
        <end position="608"/>
    </location>
</feature>
<dbReference type="SMART" id="SM00028">
    <property type="entry name" value="TPR"/>
    <property type="match status" value="8"/>
</dbReference>
<dbReference type="GO" id="GO:0000070">
    <property type="term" value="P:mitotic sister chromatid segregation"/>
    <property type="evidence" value="ECO:0007669"/>
    <property type="project" value="EnsemblFungi"/>
</dbReference>
<dbReference type="GeneID" id="30146886"/>
<dbReference type="GO" id="GO:0005680">
    <property type="term" value="C:anaphase-promoting complex"/>
    <property type="evidence" value="ECO:0007669"/>
    <property type="project" value="EnsemblFungi"/>
</dbReference>
<protein>
    <recommendedName>
        <fullName evidence="7">Anaphase-promoting complex subunit 3</fullName>
    </recommendedName>
</protein>
<dbReference type="GO" id="GO:0005737">
    <property type="term" value="C:cytoplasm"/>
    <property type="evidence" value="ECO:0007669"/>
    <property type="project" value="TreeGrafter"/>
</dbReference>
<dbReference type="GO" id="GO:0031145">
    <property type="term" value="P:anaphase-promoting complex-dependent catabolic process"/>
    <property type="evidence" value="ECO:0007669"/>
    <property type="project" value="EnsemblFungi"/>
</dbReference>
<dbReference type="AlphaFoldDB" id="A0A1E3QP02"/>
<dbReference type="GO" id="GO:0051728">
    <property type="term" value="P:cell cycle switching, mitotic to meiotic cell cycle"/>
    <property type="evidence" value="ECO:0007669"/>
    <property type="project" value="EnsemblFungi"/>
</dbReference>
<dbReference type="Gene3D" id="1.25.40.10">
    <property type="entry name" value="Tetratricopeptide repeat domain"/>
    <property type="match status" value="4"/>
</dbReference>
<feature type="region of interest" description="Disordered" evidence="4">
    <location>
        <begin position="233"/>
        <end position="252"/>
    </location>
</feature>
<dbReference type="GO" id="GO:0051301">
    <property type="term" value="P:cell division"/>
    <property type="evidence" value="ECO:0007669"/>
    <property type="project" value="TreeGrafter"/>
</dbReference>
<feature type="repeat" description="TPR" evidence="3">
    <location>
        <begin position="541"/>
        <end position="574"/>
    </location>
</feature>
<evidence type="ECO:0000256" key="1">
    <source>
        <dbReference type="ARBA" id="ARBA00022803"/>
    </source>
</evidence>
<dbReference type="GO" id="GO:0034399">
    <property type="term" value="C:nuclear periphery"/>
    <property type="evidence" value="ECO:0007669"/>
    <property type="project" value="EnsemblFungi"/>
</dbReference>
<dbReference type="Pfam" id="PF12895">
    <property type="entry name" value="ANAPC3"/>
    <property type="match status" value="1"/>
</dbReference>
<dbReference type="GO" id="GO:0016567">
    <property type="term" value="P:protein ubiquitination"/>
    <property type="evidence" value="ECO:0007669"/>
    <property type="project" value="EnsemblFungi"/>
</dbReference>
<dbReference type="PANTHER" id="PTHR12558">
    <property type="entry name" value="CELL DIVISION CYCLE 16,23,27"/>
    <property type="match status" value="1"/>
</dbReference>
<feature type="compositionally biased region" description="Basic and acidic residues" evidence="4">
    <location>
        <begin position="241"/>
        <end position="251"/>
    </location>
</feature>
<proteinExistence type="inferred from homology"/>
<dbReference type="GO" id="GO:0007091">
    <property type="term" value="P:metaphase/anaphase transition of mitotic cell cycle"/>
    <property type="evidence" value="ECO:0007669"/>
    <property type="project" value="TreeGrafter"/>
</dbReference>
<dbReference type="Pfam" id="PF13432">
    <property type="entry name" value="TPR_16"/>
    <property type="match status" value="2"/>
</dbReference>
<keyword evidence="1 3" id="KW-0802">TPR repeat</keyword>
<evidence type="ECO:0000313" key="6">
    <source>
        <dbReference type="Proteomes" id="UP000094336"/>
    </source>
</evidence>
<evidence type="ECO:0000256" key="3">
    <source>
        <dbReference type="PROSITE-ProRule" id="PRU00339"/>
    </source>
</evidence>
<dbReference type="STRING" id="984486.A0A1E3QP02"/>
<evidence type="ECO:0008006" key="7">
    <source>
        <dbReference type="Google" id="ProtNLM"/>
    </source>
</evidence>
<sequence>MYSDCSISQLRSLVLYSLDHDLLANAEFTAERLLSLQPELLDSRHLYALVLFRRRKFLAAYNACAAHAHVGCAYVFAHCALELDMPAEGLFMLQQTRATWELADAARYEPGDGTYSGHETQRSVMPDRAAIYHLLGKLYAATGDIKQSAANHSLALKLNPYLFDSFEELCRMGINVRVKAVYHTDRGLSRDPFNHFKEVPVPVPAKGASSPRTSFFSKQATPETHVLLTPRLKPQTVPDAPNRRVRGEFSKPGKLSASKVTSRLIPAVPARARDTLKRGSTALGEGTPHSASERVQAETRLLALYATFAKALKAASHFDCFKAIRILSELPDNERNTPWVVSRLGRLHFEIVNYAAAERYFEQLRALDRARVEDMEYYSTLLWHLHKDIELSFLAHELYDVDPTAPQTWVAAGNLFSLRREPDEAIRCFQRAARARRFAYAATLQGHEYVANDAYENALESFRNALLVDPRHYNALYGLGMVYLKLGDYARAEFHFRKAVNINPVNVILLCCVGMVLEKTGRRELALKQYELAHKLQPLSALALFKKAQLLFTLQNYNSALIEFERVAELAPDEASVHFLLGQLYKLANRNNDAIKQFTVALTLDPKGSHLIKEAIMSLES</sequence>
<comment type="similarity">
    <text evidence="2">Belongs to the APC3/CDC27 family.</text>
</comment>
<evidence type="ECO:0000256" key="4">
    <source>
        <dbReference type="SAM" id="MobiDB-lite"/>
    </source>
</evidence>
<dbReference type="InterPro" id="IPR019734">
    <property type="entry name" value="TPR_rpt"/>
</dbReference>
<gene>
    <name evidence="5" type="ORF">BABINDRAFT_161836</name>
</gene>
<dbReference type="RefSeq" id="XP_018984764.1">
    <property type="nucleotide sequence ID" value="XM_019129033.1"/>
</dbReference>
<dbReference type="SUPFAM" id="SSF48452">
    <property type="entry name" value="TPR-like"/>
    <property type="match status" value="2"/>
</dbReference>
<feature type="repeat" description="TPR" evidence="3">
    <location>
        <begin position="439"/>
        <end position="472"/>
    </location>
</feature>
<dbReference type="PANTHER" id="PTHR12558:SF13">
    <property type="entry name" value="CELL DIVISION CYCLE PROTEIN 27 HOMOLOG"/>
    <property type="match status" value="1"/>
</dbReference>
<dbReference type="GO" id="GO:0061630">
    <property type="term" value="F:ubiquitin protein ligase activity"/>
    <property type="evidence" value="ECO:0007669"/>
    <property type="project" value="EnsemblFungi"/>
</dbReference>
<evidence type="ECO:0000256" key="2">
    <source>
        <dbReference type="ARBA" id="ARBA00038210"/>
    </source>
</evidence>
<feature type="repeat" description="TPR" evidence="3">
    <location>
        <begin position="129"/>
        <end position="162"/>
    </location>
</feature>
<dbReference type="EMBL" id="KV454432">
    <property type="protein sequence ID" value="ODQ79436.1"/>
    <property type="molecule type" value="Genomic_DNA"/>
</dbReference>
<dbReference type="GO" id="GO:0003677">
    <property type="term" value="F:DNA binding"/>
    <property type="evidence" value="ECO:0007669"/>
    <property type="project" value="EnsemblFungi"/>
</dbReference>